<feature type="transmembrane region" description="Helical" evidence="1">
    <location>
        <begin position="43"/>
        <end position="63"/>
    </location>
</feature>
<name>A0AAD8VX33_LOLMU</name>
<keyword evidence="3" id="KW-1185">Reference proteome</keyword>
<dbReference type="EMBL" id="JAUUTY010000005">
    <property type="protein sequence ID" value="KAK1626867.1"/>
    <property type="molecule type" value="Genomic_DNA"/>
</dbReference>
<feature type="transmembrane region" description="Helical" evidence="1">
    <location>
        <begin position="7"/>
        <end position="31"/>
    </location>
</feature>
<gene>
    <name evidence="2" type="ORF">QYE76_001182</name>
</gene>
<protein>
    <submittedName>
        <fullName evidence="2">Uncharacterized protein</fullName>
    </submittedName>
</protein>
<evidence type="ECO:0000313" key="2">
    <source>
        <dbReference type="EMBL" id="KAK1626867.1"/>
    </source>
</evidence>
<organism evidence="2 3">
    <name type="scientific">Lolium multiflorum</name>
    <name type="common">Italian ryegrass</name>
    <name type="synonym">Lolium perenne subsp. multiflorum</name>
    <dbReference type="NCBI Taxonomy" id="4521"/>
    <lineage>
        <taxon>Eukaryota</taxon>
        <taxon>Viridiplantae</taxon>
        <taxon>Streptophyta</taxon>
        <taxon>Embryophyta</taxon>
        <taxon>Tracheophyta</taxon>
        <taxon>Spermatophyta</taxon>
        <taxon>Magnoliopsida</taxon>
        <taxon>Liliopsida</taxon>
        <taxon>Poales</taxon>
        <taxon>Poaceae</taxon>
        <taxon>BOP clade</taxon>
        <taxon>Pooideae</taxon>
        <taxon>Poodae</taxon>
        <taxon>Poeae</taxon>
        <taxon>Poeae Chloroplast Group 2 (Poeae type)</taxon>
        <taxon>Loliodinae</taxon>
        <taxon>Loliinae</taxon>
        <taxon>Lolium</taxon>
    </lineage>
</organism>
<comment type="caution">
    <text evidence="2">The sequence shown here is derived from an EMBL/GenBank/DDBJ whole genome shotgun (WGS) entry which is preliminary data.</text>
</comment>
<proteinExistence type="predicted"/>
<evidence type="ECO:0000313" key="3">
    <source>
        <dbReference type="Proteomes" id="UP001231189"/>
    </source>
</evidence>
<keyword evidence="1" id="KW-0812">Transmembrane</keyword>
<accession>A0AAD8VX33</accession>
<evidence type="ECO:0000256" key="1">
    <source>
        <dbReference type="SAM" id="Phobius"/>
    </source>
</evidence>
<keyword evidence="1" id="KW-1133">Transmembrane helix</keyword>
<sequence length="169" mass="17704">MVATGAGALTTAVTTVIAVTTAAIIAMIGLMNTMMTVLVKDGVVAMLHLQVGGAVVAMAVGALRHGSTSRVRFVIEKAIPPRTASGASRMMTLPHTMTRRLRFTVGILTSVLVGSSAGQPYLYCCSETLSSSRVCASVHVGIFRAIWLCRTPVRRAVAHTGSHRIPCAI</sequence>
<dbReference type="AlphaFoldDB" id="A0AAD8VX33"/>
<reference evidence="2" key="1">
    <citation type="submission" date="2023-07" db="EMBL/GenBank/DDBJ databases">
        <title>A chromosome-level genome assembly of Lolium multiflorum.</title>
        <authorList>
            <person name="Chen Y."/>
            <person name="Copetti D."/>
            <person name="Kolliker R."/>
            <person name="Studer B."/>
        </authorList>
    </citation>
    <scope>NUCLEOTIDE SEQUENCE</scope>
    <source>
        <strain evidence="2">02402/16</strain>
        <tissue evidence="2">Leaf</tissue>
    </source>
</reference>
<dbReference type="Proteomes" id="UP001231189">
    <property type="component" value="Unassembled WGS sequence"/>
</dbReference>
<keyword evidence="1" id="KW-0472">Membrane</keyword>